<organism evidence="1">
    <name type="scientific">termite gut metagenome</name>
    <dbReference type="NCBI Taxonomy" id="433724"/>
    <lineage>
        <taxon>unclassified sequences</taxon>
        <taxon>metagenomes</taxon>
        <taxon>organismal metagenomes</taxon>
    </lineage>
</organism>
<dbReference type="SUPFAM" id="SSF47598">
    <property type="entry name" value="Ribbon-helix-helix"/>
    <property type="match status" value="1"/>
</dbReference>
<accession>A0A5J4QBT0</accession>
<name>A0A5J4QBT0_9ZZZZ</name>
<proteinExistence type="predicted"/>
<protein>
    <submittedName>
        <fullName evidence="1">Uncharacterized protein</fullName>
    </submittedName>
</protein>
<dbReference type="AlphaFoldDB" id="A0A5J4QBT0"/>
<dbReference type="EMBL" id="SNRY01004277">
    <property type="protein sequence ID" value="KAA6318181.1"/>
    <property type="molecule type" value="Genomic_DNA"/>
</dbReference>
<reference evidence="1" key="1">
    <citation type="submission" date="2019-03" db="EMBL/GenBank/DDBJ databases">
        <title>Single cell metagenomics reveals metabolic interactions within the superorganism composed of flagellate Streblomastix strix and complex community of Bacteroidetes bacteria on its surface.</title>
        <authorList>
            <person name="Treitli S.C."/>
            <person name="Kolisko M."/>
            <person name="Husnik F."/>
            <person name="Keeling P."/>
            <person name="Hampl V."/>
        </authorList>
    </citation>
    <scope>NUCLEOTIDE SEQUENCE</scope>
    <source>
        <strain evidence="1">STM</strain>
    </source>
</reference>
<evidence type="ECO:0000313" key="1">
    <source>
        <dbReference type="EMBL" id="KAA6318181.1"/>
    </source>
</evidence>
<dbReference type="InterPro" id="IPR010985">
    <property type="entry name" value="Ribbon_hlx_hlx"/>
</dbReference>
<dbReference type="GO" id="GO:0006355">
    <property type="term" value="P:regulation of DNA-templated transcription"/>
    <property type="evidence" value="ECO:0007669"/>
    <property type="project" value="InterPro"/>
</dbReference>
<gene>
    <name evidence="1" type="ORF">EZS27_031777</name>
</gene>
<sequence length="68" mass="7640">MGKSRIEGIENLIKSTTKVSSSEKLTEEFAKVLFEVPATLKKEMNVYCAMNDITLKDFITGAIKKELK</sequence>
<dbReference type="Gene3D" id="1.10.1220.10">
    <property type="entry name" value="Met repressor-like"/>
    <property type="match status" value="1"/>
</dbReference>
<dbReference type="InterPro" id="IPR013321">
    <property type="entry name" value="Arc_rbn_hlx_hlx"/>
</dbReference>
<comment type="caution">
    <text evidence="1">The sequence shown here is derived from an EMBL/GenBank/DDBJ whole genome shotgun (WGS) entry which is preliminary data.</text>
</comment>